<dbReference type="EMBL" id="CATWAF010000002">
    <property type="protein sequence ID" value="CAJ0691189.1"/>
    <property type="molecule type" value="Genomic_DNA"/>
</dbReference>
<gene>
    <name evidence="1" type="ORF">LMG18091_01404</name>
</gene>
<dbReference type="InterPro" id="IPR016192">
    <property type="entry name" value="APOBEC/CMP_deaminase_Zn-bd"/>
</dbReference>
<protein>
    <submittedName>
        <fullName evidence="1">Uncharacterized protein</fullName>
    </submittedName>
</protein>
<organism evidence="1 2">
    <name type="scientific">Ralstonia wenshanensis</name>
    <dbReference type="NCBI Taxonomy" id="2842456"/>
    <lineage>
        <taxon>Bacteria</taxon>
        <taxon>Pseudomonadati</taxon>
        <taxon>Pseudomonadota</taxon>
        <taxon>Betaproteobacteria</taxon>
        <taxon>Burkholderiales</taxon>
        <taxon>Burkholderiaceae</taxon>
        <taxon>Ralstonia</taxon>
    </lineage>
</organism>
<evidence type="ECO:0000313" key="1">
    <source>
        <dbReference type="EMBL" id="CAJ0691189.1"/>
    </source>
</evidence>
<sequence length="170" mass="18746">MPRRLSDQTLKKGNGEIAITFLQEGFGNFLAVKTNDPGDGSEECTVTLHYSGGSIEGKTGNGHGHAEMDALHQLWADVCNKDLNTFLTYSRNLTLDCTDKPCCVKCSSVLGWMGVLPRTADTKKTPYTMGKTSWNVSTDVLNLIREVTKVPTDAFRQFANMSQSDVRKHL</sequence>
<comment type="caution">
    <text evidence="1">The sequence shown here is derived from an EMBL/GenBank/DDBJ whole genome shotgun (WGS) entry which is preliminary data.</text>
</comment>
<dbReference type="AlphaFoldDB" id="A0AAD2ELE1"/>
<name>A0AAD2ELE1_9RALS</name>
<dbReference type="InterPro" id="IPR016193">
    <property type="entry name" value="Cytidine_deaminase-like"/>
</dbReference>
<dbReference type="RefSeq" id="WP_316869134.1">
    <property type="nucleotide sequence ID" value="NZ_CATWAF010000002.1"/>
</dbReference>
<dbReference type="PROSITE" id="PS00903">
    <property type="entry name" value="CYT_DCMP_DEAMINASES_1"/>
    <property type="match status" value="1"/>
</dbReference>
<dbReference type="Proteomes" id="UP001189915">
    <property type="component" value="Unassembled WGS sequence"/>
</dbReference>
<dbReference type="GO" id="GO:0016787">
    <property type="term" value="F:hydrolase activity"/>
    <property type="evidence" value="ECO:0007669"/>
    <property type="project" value="InterPro"/>
</dbReference>
<dbReference type="GO" id="GO:0008270">
    <property type="term" value="F:zinc ion binding"/>
    <property type="evidence" value="ECO:0007669"/>
    <property type="project" value="InterPro"/>
</dbReference>
<reference evidence="1 2" key="1">
    <citation type="submission" date="2023-07" db="EMBL/GenBank/DDBJ databases">
        <authorList>
            <person name="Peeters C."/>
        </authorList>
    </citation>
    <scope>NUCLEOTIDE SEQUENCE [LARGE SCALE GENOMIC DNA]</scope>
    <source>
        <strain evidence="1 2">LMG 18091</strain>
    </source>
</reference>
<evidence type="ECO:0000313" key="2">
    <source>
        <dbReference type="Proteomes" id="UP001189915"/>
    </source>
</evidence>
<proteinExistence type="predicted"/>
<keyword evidence="2" id="KW-1185">Reference proteome</keyword>
<dbReference type="SUPFAM" id="SSF53927">
    <property type="entry name" value="Cytidine deaminase-like"/>
    <property type="match status" value="1"/>
</dbReference>
<accession>A0AAD2ELE1</accession>